<dbReference type="CDD" id="cd01335">
    <property type="entry name" value="Radical_SAM"/>
    <property type="match status" value="1"/>
</dbReference>
<dbReference type="InterPro" id="IPR007197">
    <property type="entry name" value="rSAM"/>
</dbReference>
<dbReference type="Pfam" id="PF04055">
    <property type="entry name" value="Radical_SAM"/>
    <property type="match status" value="1"/>
</dbReference>
<dbReference type="InterPro" id="IPR006638">
    <property type="entry name" value="Elp3/MiaA/NifB-like_rSAM"/>
</dbReference>
<dbReference type="RefSeq" id="WP_174900474.1">
    <property type="nucleotide sequence ID" value="NZ_FOTW01000009.1"/>
</dbReference>
<dbReference type="SFLD" id="SFLDG01123">
    <property type="entry name" value="methyltransferase_(Class_B)"/>
    <property type="match status" value="1"/>
</dbReference>
<comment type="cofactor">
    <cofactor evidence="1">
        <name>[4Fe-4S] cluster</name>
        <dbReference type="ChEBI" id="CHEBI:49883"/>
    </cofactor>
</comment>
<dbReference type="EMBL" id="FOTW01000009">
    <property type="protein sequence ID" value="SFL89783.1"/>
    <property type="molecule type" value="Genomic_DNA"/>
</dbReference>
<dbReference type="SFLD" id="SFLDG01082">
    <property type="entry name" value="B12-binding_domain_containing"/>
    <property type="match status" value="1"/>
</dbReference>
<dbReference type="InterPro" id="IPR034466">
    <property type="entry name" value="Methyltransferase_Class_B"/>
</dbReference>
<dbReference type="GO" id="GO:0003824">
    <property type="term" value="F:catalytic activity"/>
    <property type="evidence" value="ECO:0007669"/>
    <property type="project" value="InterPro"/>
</dbReference>
<evidence type="ECO:0000256" key="6">
    <source>
        <dbReference type="ARBA" id="ARBA00023004"/>
    </source>
</evidence>
<dbReference type="InterPro" id="IPR051198">
    <property type="entry name" value="BchE-like"/>
</dbReference>
<sequence length="461" mass="51943">MTTLRVLLVWPSSLNEVLGWGALGAVAEPLALEYLAATVGEMGHDARILDLRLHPDELEQVVRDYQPNLLGVTAYSMHVRRAVAICDQVKAMLPSCKTVVGGHHATFLPEDFFKDSIDWIVSGEGCGALGELLASMAADLPVAPQPGLWTRGADGAFRPPLVALASSGNQLDDMPRPDRTLVPEDRSRYFIDWMRPVALMRTTLGCPYRCTFCSIWKVMEGRYLSRDIDAVVDELATIKEEWVFLVDDEAFINRGRMVELAAAIKRAGLRKRFFTYCRIDTLLRNREAVEAWRGIGLERLFIGIDAIDSLQLDEFNKKCRVDQIEQGLALANELDIEVFAQFVVNTSYTPQDFARLRRFVEHHRVRYPSFTILTPLPGTDLLKDFTAVDELQSDGRPNWDLFDCQNAVVPTKMSKPDFKRAYRNLYHVFKGAYASYREHNYLLVDGAAGADPARRAAAHME</sequence>
<dbReference type="SUPFAM" id="SSF102114">
    <property type="entry name" value="Radical SAM enzymes"/>
    <property type="match status" value="1"/>
</dbReference>
<dbReference type="PROSITE" id="PS51918">
    <property type="entry name" value="RADICAL_SAM"/>
    <property type="match status" value="1"/>
</dbReference>
<organism evidence="10 11">
    <name type="scientific">Rugamonas rubra</name>
    <dbReference type="NCBI Taxonomy" id="758825"/>
    <lineage>
        <taxon>Bacteria</taxon>
        <taxon>Pseudomonadati</taxon>
        <taxon>Pseudomonadota</taxon>
        <taxon>Betaproteobacteria</taxon>
        <taxon>Burkholderiales</taxon>
        <taxon>Oxalobacteraceae</taxon>
        <taxon>Telluria group</taxon>
        <taxon>Rugamonas</taxon>
    </lineage>
</organism>
<dbReference type="InterPro" id="IPR006158">
    <property type="entry name" value="Cobalamin-bd"/>
</dbReference>
<reference evidence="10 11" key="1">
    <citation type="submission" date="2016-10" db="EMBL/GenBank/DDBJ databases">
        <authorList>
            <person name="de Groot N.N."/>
        </authorList>
    </citation>
    <scope>NUCLEOTIDE SEQUENCE [LARGE SCALE GENOMIC DNA]</scope>
    <source>
        <strain evidence="10 11">ATCC 43154</strain>
    </source>
</reference>
<dbReference type="GO" id="GO:0031419">
    <property type="term" value="F:cobalamin binding"/>
    <property type="evidence" value="ECO:0007669"/>
    <property type="project" value="InterPro"/>
</dbReference>
<dbReference type="GO" id="GO:0051539">
    <property type="term" value="F:4 iron, 4 sulfur cluster binding"/>
    <property type="evidence" value="ECO:0007669"/>
    <property type="project" value="UniProtKB-KW"/>
</dbReference>
<dbReference type="Gene3D" id="3.40.50.280">
    <property type="entry name" value="Cobalamin-binding domain"/>
    <property type="match status" value="1"/>
</dbReference>
<dbReference type="AlphaFoldDB" id="A0A1I4LG27"/>
<evidence type="ECO:0000256" key="3">
    <source>
        <dbReference type="ARBA" id="ARBA00022679"/>
    </source>
</evidence>
<dbReference type="Proteomes" id="UP000199470">
    <property type="component" value="Unassembled WGS sequence"/>
</dbReference>
<dbReference type="SFLD" id="SFLDS00029">
    <property type="entry name" value="Radical_SAM"/>
    <property type="match status" value="1"/>
</dbReference>
<evidence type="ECO:0000256" key="5">
    <source>
        <dbReference type="ARBA" id="ARBA00022723"/>
    </source>
</evidence>
<keyword evidence="3" id="KW-0808">Transferase</keyword>
<feature type="domain" description="Radical SAM core" evidence="9">
    <location>
        <begin position="192"/>
        <end position="417"/>
    </location>
</feature>
<keyword evidence="5" id="KW-0479">Metal-binding</keyword>
<gene>
    <name evidence="10" type="ORF">SAMN02982985_01928</name>
</gene>
<accession>A0A1I4LG27</accession>
<proteinExistence type="predicted"/>
<dbReference type="PANTHER" id="PTHR43409">
    <property type="entry name" value="ANAEROBIC MAGNESIUM-PROTOPORPHYRIN IX MONOMETHYL ESTER CYCLASE-RELATED"/>
    <property type="match status" value="1"/>
</dbReference>
<dbReference type="Pfam" id="PF02310">
    <property type="entry name" value="B12-binding"/>
    <property type="match status" value="1"/>
</dbReference>
<evidence type="ECO:0000313" key="10">
    <source>
        <dbReference type="EMBL" id="SFL89783.1"/>
    </source>
</evidence>
<evidence type="ECO:0000256" key="7">
    <source>
        <dbReference type="ARBA" id="ARBA00023014"/>
    </source>
</evidence>
<dbReference type="STRING" id="758825.SAMN02982985_01928"/>
<dbReference type="InterPro" id="IPR036724">
    <property type="entry name" value="Cobalamin-bd_sf"/>
</dbReference>
<evidence type="ECO:0000259" key="9">
    <source>
        <dbReference type="PROSITE" id="PS51918"/>
    </source>
</evidence>
<keyword evidence="4" id="KW-0949">S-adenosyl-L-methionine</keyword>
<keyword evidence="11" id="KW-1185">Reference proteome</keyword>
<feature type="domain" description="B12-binding" evidence="8">
    <location>
        <begin position="14"/>
        <end position="143"/>
    </location>
</feature>
<name>A0A1I4LG27_9BURK</name>
<evidence type="ECO:0000313" key="11">
    <source>
        <dbReference type="Proteomes" id="UP000199470"/>
    </source>
</evidence>
<evidence type="ECO:0000256" key="2">
    <source>
        <dbReference type="ARBA" id="ARBA00022603"/>
    </source>
</evidence>
<dbReference type="InterPro" id="IPR013785">
    <property type="entry name" value="Aldolase_TIM"/>
</dbReference>
<dbReference type="InterPro" id="IPR058240">
    <property type="entry name" value="rSAM_sf"/>
</dbReference>
<protein>
    <submittedName>
        <fullName evidence="10">Radical SAM superfamily enzyme YgiQ, UPF0313 family</fullName>
    </submittedName>
</protein>
<keyword evidence="7" id="KW-0411">Iron-sulfur</keyword>
<keyword evidence="6" id="KW-0408">Iron</keyword>
<keyword evidence="2" id="KW-0489">Methyltransferase</keyword>
<dbReference type="SMART" id="SM00729">
    <property type="entry name" value="Elp3"/>
    <property type="match status" value="1"/>
</dbReference>
<dbReference type="CDD" id="cd02068">
    <property type="entry name" value="radical_SAM_B12_BD"/>
    <property type="match status" value="1"/>
</dbReference>
<evidence type="ECO:0000256" key="4">
    <source>
        <dbReference type="ARBA" id="ARBA00022691"/>
    </source>
</evidence>
<dbReference type="Gene3D" id="3.20.20.70">
    <property type="entry name" value="Aldolase class I"/>
    <property type="match status" value="1"/>
</dbReference>
<dbReference type="PANTHER" id="PTHR43409:SF7">
    <property type="entry name" value="BLL1977 PROTEIN"/>
    <property type="match status" value="1"/>
</dbReference>
<dbReference type="GO" id="GO:0005829">
    <property type="term" value="C:cytosol"/>
    <property type="evidence" value="ECO:0007669"/>
    <property type="project" value="TreeGrafter"/>
</dbReference>
<evidence type="ECO:0000259" key="8">
    <source>
        <dbReference type="PROSITE" id="PS51332"/>
    </source>
</evidence>
<dbReference type="SUPFAM" id="SSF52242">
    <property type="entry name" value="Cobalamin (vitamin B12)-binding domain"/>
    <property type="match status" value="1"/>
</dbReference>
<evidence type="ECO:0000256" key="1">
    <source>
        <dbReference type="ARBA" id="ARBA00001966"/>
    </source>
</evidence>
<dbReference type="GO" id="GO:0046872">
    <property type="term" value="F:metal ion binding"/>
    <property type="evidence" value="ECO:0007669"/>
    <property type="project" value="UniProtKB-KW"/>
</dbReference>
<dbReference type="PROSITE" id="PS51332">
    <property type="entry name" value="B12_BINDING"/>
    <property type="match status" value="1"/>
</dbReference>